<protein>
    <submittedName>
        <fullName evidence="1">Putative ovule protein</fullName>
    </submittedName>
</protein>
<proteinExistence type="predicted"/>
<dbReference type="AlphaFoldDB" id="A0A0V0GW04"/>
<reference evidence="1" key="1">
    <citation type="submission" date="2015-12" db="EMBL/GenBank/DDBJ databases">
        <title>Gene expression during late stages of embryo sac development: a critical building block for successful pollen-pistil interactions.</title>
        <authorList>
            <person name="Liu Y."/>
            <person name="Joly V."/>
            <person name="Sabar M."/>
            <person name="Matton D.P."/>
        </authorList>
    </citation>
    <scope>NUCLEOTIDE SEQUENCE</scope>
</reference>
<accession>A0A0V0GW04</accession>
<evidence type="ECO:0000313" key="1">
    <source>
        <dbReference type="EMBL" id="JAP12353.1"/>
    </source>
</evidence>
<name>A0A0V0GW04_SOLCH</name>
<dbReference type="EMBL" id="GEDG01029747">
    <property type="protein sequence ID" value="JAP12353.1"/>
    <property type="molecule type" value="Transcribed_RNA"/>
</dbReference>
<organism evidence="1">
    <name type="scientific">Solanum chacoense</name>
    <name type="common">Chaco potato</name>
    <dbReference type="NCBI Taxonomy" id="4108"/>
    <lineage>
        <taxon>Eukaryota</taxon>
        <taxon>Viridiplantae</taxon>
        <taxon>Streptophyta</taxon>
        <taxon>Embryophyta</taxon>
        <taxon>Tracheophyta</taxon>
        <taxon>Spermatophyta</taxon>
        <taxon>Magnoliopsida</taxon>
        <taxon>eudicotyledons</taxon>
        <taxon>Gunneridae</taxon>
        <taxon>Pentapetalae</taxon>
        <taxon>asterids</taxon>
        <taxon>lamiids</taxon>
        <taxon>Solanales</taxon>
        <taxon>Solanaceae</taxon>
        <taxon>Solanoideae</taxon>
        <taxon>Solaneae</taxon>
        <taxon>Solanum</taxon>
    </lineage>
</organism>
<sequence length="70" mass="7730">MRNHTSTLRPCNEHPQIGSGLASAFPNSCQTPTYKTLLPPPPAPFFSAINKQNDPYLIYLPFLNVLSSIT</sequence>